<dbReference type="EMBL" id="DWZD01000019">
    <property type="protein sequence ID" value="HJA78553.1"/>
    <property type="molecule type" value="Genomic_DNA"/>
</dbReference>
<dbReference type="EC" id="2.7.8.26" evidence="5 19"/>
<name>A0A9D2KQ29_9BACT</name>
<dbReference type="AlphaFoldDB" id="A0A9D2KQ29"/>
<comment type="caution">
    <text evidence="20">The sequence shown here is derived from an EMBL/GenBank/DDBJ whole genome shotgun (WGS) entry which is preliminary data.</text>
</comment>
<dbReference type="InterPro" id="IPR003805">
    <property type="entry name" value="CobS"/>
</dbReference>
<evidence type="ECO:0000256" key="8">
    <source>
        <dbReference type="ARBA" id="ARBA00022573"/>
    </source>
</evidence>
<organism evidence="20 21">
    <name type="scientific">Candidatus Desulfovibrio intestinavium</name>
    <dbReference type="NCBI Taxonomy" id="2838534"/>
    <lineage>
        <taxon>Bacteria</taxon>
        <taxon>Pseudomonadati</taxon>
        <taxon>Thermodesulfobacteriota</taxon>
        <taxon>Desulfovibrionia</taxon>
        <taxon>Desulfovibrionales</taxon>
        <taxon>Desulfovibrionaceae</taxon>
        <taxon>Desulfovibrio</taxon>
    </lineage>
</organism>
<evidence type="ECO:0000256" key="13">
    <source>
        <dbReference type="ARBA" id="ARBA00023136"/>
    </source>
</evidence>
<evidence type="ECO:0000256" key="18">
    <source>
        <dbReference type="ARBA" id="ARBA00049504"/>
    </source>
</evidence>
<keyword evidence="7 19" id="KW-1003">Cell membrane</keyword>
<dbReference type="GO" id="GO:0009236">
    <property type="term" value="P:cobalamin biosynthetic process"/>
    <property type="evidence" value="ECO:0007669"/>
    <property type="project" value="UniProtKB-UniRule"/>
</dbReference>
<evidence type="ECO:0000313" key="21">
    <source>
        <dbReference type="Proteomes" id="UP000823821"/>
    </source>
</evidence>
<evidence type="ECO:0000256" key="4">
    <source>
        <dbReference type="ARBA" id="ARBA00010561"/>
    </source>
</evidence>
<feature type="transmembrane region" description="Helical" evidence="19">
    <location>
        <begin position="124"/>
        <end position="145"/>
    </location>
</feature>
<evidence type="ECO:0000256" key="2">
    <source>
        <dbReference type="ARBA" id="ARBA00004651"/>
    </source>
</evidence>
<protein>
    <recommendedName>
        <fullName evidence="6 19">Adenosylcobinamide-GDP ribazoletransferase</fullName>
        <ecNumber evidence="5 19">2.7.8.26</ecNumber>
    </recommendedName>
    <alternativeName>
        <fullName evidence="16 19">Cobalamin synthase</fullName>
    </alternativeName>
    <alternativeName>
        <fullName evidence="15 19">Cobalamin-5'-phosphate synthase</fullName>
    </alternativeName>
</protein>
<comment type="catalytic activity">
    <reaction evidence="17 19">
        <text>alpha-ribazole + adenosylcob(III)inamide-GDP = adenosylcob(III)alamin + GMP + H(+)</text>
        <dbReference type="Rhea" id="RHEA:16049"/>
        <dbReference type="ChEBI" id="CHEBI:10329"/>
        <dbReference type="ChEBI" id="CHEBI:15378"/>
        <dbReference type="ChEBI" id="CHEBI:18408"/>
        <dbReference type="ChEBI" id="CHEBI:58115"/>
        <dbReference type="ChEBI" id="CHEBI:60487"/>
        <dbReference type="EC" id="2.7.8.26"/>
    </reaction>
</comment>
<feature type="transmembrane region" description="Helical" evidence="19">
    <location>
        <begin position="42"/>
        <end position="62"/>
    </location>
</feature>
<keyword evidence="10 19" id="KW-0812">Transmembrane</keyword>
<evidence type="ECO:0000256" key="1">
    <source>
        <dbReference type="ARBA" id="ARBA00001946"/>
    </source>
</evidence>
<sequence>MRSLPAGATGILGRYLDALSFLSRLVTRPGQSEERFRACLSAFAPAGLTLGLVWAGAALAALTVARAARVPAPLAELLAGWIWLLALLWTTRGLHWDGVADLADACGSGATGDRFWQILRDSRLGAFGGMALCAGLAGALLLAAAHAAKGQWLPLVLAPAWGRCCSLMLAAAAPAQGGGNLGRLVCGAMTPRRARGQQGLLGGMLLLSWLAGLPAGRVLLLAAGQYFLHICLRRTALAHGGLSGDFLGTSIETAQLWFLLAAL</sequence>
<comment type="catalytic activity">
    <reaction evidence="18 19">
        <text>alpha-ribazole 5'-phosphate + adenosylcob(III)inamide-GDP = adenosylcob(III)alamin 5'-phosphate + GMP + H(+)</text>
        <dbReference type="Rhea" id="RHEA:23560"/>
        <dbReference type="ChEBI" id="CHEBI:15378"/>
        <dbReference type="ChEBI" id="CHEBI:57918"/>
        <dbReference type="ChEBI" id="CHEBI:58115"/>
        <dbReference type="ChEBI" id="CHEBI:60487"/>
        <dbReference type="ChEBI" id="CHEBI:60493"/>
        <dbReference type="EC" id="2.7.8.26"/>
    </reaction>
</comment>
<comment type="pathway">
    <text evidence="3 19">Cofactor biosynthesis; adenosylcobalamin biosynthesis; adenosylcobalamin from cob(II)yrinate a,c-diamide: step 7/7.</text>
</comment>
<dbReference type="GO" id="GO:0005886">
    <property type="term" value="C:plasma membrane"/>
    <property type="evidence" value="ECO:0007669"/>
    <property type="project" value="UniProtKB-SubCell"/>
</dbReference>
<evidence type="ECO:0000256" key="9">
    <source>
        <dbReference type="ARBA" id="ARBA00022679"/>
    </source>
</evidence>
<dbReference type="PANTHER" id="PTHR34148:SF1">
    <property type="entry name" value="ADENOSYLCOBINAMIDE-GDP RIBAZOLETRANSFERASE"/>
    <property type="match status" value="1"/>
</dbReference>
<accession>A0A9D2KQ29</accession>
<reference evidence="20" key="1">
    <citation type="journal article" date="2021" name="PeerJ">
        <title>Extensive microbial diversity within the chicken gut microbiome revealed by metagenomics and culture.</title>
        <authorList>
            <person name="Gilroy R."/>
            <person name="Ravi A."/>
            <person name="Getino M."/>
            <person name="Pursley I."/>
            <person name="Horton D.L."/>
            <person name="Alikhan N.F."/>
            <person name="Baker D."/>
            <person name="Gharbi K."/>
            <person name="Hall N."/>
            <person name="Watson M."/>
            <person name="Adriaenssens E.M."/>
            <person name="Foster-Nyarko E."/>
            <person name="Jarju S."/>
            <person name="Secka A."/>
            <person name="Antonio M."/>
            <person name="Oren A."/>
            <person name="Chaudhuri R.R."/>
            <person name="La Ragione R."/>
            <person name="Hildebrand F."/>
            <person name="Pallen M.J."/>
        </authorList>
    </citation>
    <scope>NUCLEOTIDE SEQUENCE</scope>
    <source>
        <strain evidence="20">5032</strain>
    </source>
</reference>
<comment type="cofactor">
    <cofactor evidence="1 19">
        <name>Mg(2+)</name>
        <dbReference type="ChEBI" id="CHEBI:18420"/>
    </cofactor>
</comment>
<dbReference type="PANTHER" id="PTHR34148">
    <property type="entry name" value="ADENOSYLCOBINAMIDE-GDP RIBAZOLETRANSFERASE"/>
    <property type="match status" value="1"/>
</dbReference>
<evidence type="ECO:0000313" key="20">
    <source>
        <dbReference type="EMBL" id="HJA78553.1"/>
    </source>
</evidence>
<comment type="similarity">
    <text evidence="4 19">Belongs to the CobS family.</text>
</comment>
<keyword evidence="8 19" id="KW-0169">Cobalamin biosynthesis</keyword>
<evidence type="ECO:0000256" key="15">
    <source>
        <dbReference type="ARBA" id="ARBA00032605"/>
    </source>
</evidence>
<evidence type="ECO:0000256" key="5">
    <source>
        <dbReference type="ARBA" id="ARBA00013200"/>
    </source>
</evidence>
<dbReference type="GO" id="GO:0051073">
    <property type="term" value="F:adenosylcobinamide-GDP ribazoletransferase activity"/>
    <property type="evidence" value="ECO:0007669"/>
    <property type="project" value="UniProtKB-UniRule"/>
</dbReference>
<evidence type="ECO:0000256" key="3">
    <source>
        <dbReference type="ARBA" id="ARBA00004663"/>
    </source>
</evidence>
<evidence type="ECO:0000256" key="19">
    <source>
        <dbReference type="HAMAP-Rule" id="MF_00719"/>
    </source>
</evidence>
<dbReference type="Pfam" id="PF02654">
    <property type="entry name" value="CobS"/>
    <property type="match status" value="1"/>
</dbReference>
<keyword evidence="12 19" id="KW-1133">Transmembrane helix</keyword>
<dbReference type="GO" id="GO:0008818">
    <property type="term" value="F:cobalamin 5'-phosphate synthase activity"/>
    <property type="evidence" value="ECO:0007669"/>
    <property type="project" value="UniProtKB-UniRule"/>
</dbReference>
<comment type="function">
    <text evidence="14 19">Joins adenosylcobinamide-GDP and alpha-ribazole to generate adenosylcobalamin (Ado-cobalamin). Also synthesizes adenosylcobalamin 5'-phosphate from adenosylcobinamide-GDP and alpha-ribazole 5'-phosphate.</text>
</comment>
<evidence type="ECO:0000256" key="11">
    <source>
        <dbReference type="ARBA" id="ARBA00022842"/>
    </source>
</evidence>
<evidence type="ECO:0000256" key="7">
    <source>
        <dbReference type="ARBA" id="ARBA00022475"/>
    </source>
</evidence>
<evidence type="ECO:0000256" key="6">
    <source>
        <dbReference type="ARBA" id="ARBA00015850"/>
    </source>
</evidence>
<comment type="subcellular location">
    <subcellularLocation>
        <location evidence="2 19">Cell membrane</location>
        <topology evidence="2 19">Multi-pass membrane protein</topology>
    </subcellularLocation>
</comment>
<evidence type="ECO:0000256" key="14">
    <source>
        <dbReference type="ARBA" id="ARBA00025228"/>
    </source>
</evidence>
<keyword evidence="11 19" id="KW-0460">Magnesium</keyword>
<evidence type="ECO:0000256" key="10">
    <source>
        <dbReference type="ARBA" id="ARBA00022692"/>
    </source>
</evidence>
<keyword evidence="13 19" id="KW-0472">Membrane</keyword>
<dbReference type="Proteomes" id="UP000823821">
    <property type="component" value="Unassembled WGS sequence"/>
</dbReference>
<proteinExistence type="inferred from homology"/>
<evidence type="ECO:0000256" key="16">
    <source>
        <dbReference type="ARBA" id="ARBA00032853"/>
    </source>
</evidence>
<gene>
    <name evidence="19" type="primary">cobS</name>
    <name evidence="20" type="ORF">H9784_03125</name>
</gene>
<feature type="transmembrane region" description="Helical" evidence="19">
    <location>
        <begin position="206"/>
        <end position="228"/>
    </location>
</feature>
<keyword evidence="9 19" id="KW-0808">Transferase</keyword>
<reference evidence="20" key="2">
    <citation type="submission" date="2021-04" db="EMBL/GenBank/DDBJ databases">
        <authorList>
            <person name="Gilroy R."/>
        </authorList>
    </citation>
    <scope>NUCLEOTIDE SEQUENCE</scope>
    <source>
        <strain evidence="20">5032</strain>
    </source>
</reference>
<evidence type="ECO:0000256" key="12">
    <source>
        <dbReference type="ARBA" id="ARBA00022989"/>
    </source>
</evidence>
<evidence type="ECO:0000256" key="17">
    <source>
        <dbReference type="ARBA" id="ARBA00048623"/>
    </source>
</evidence>
<dbReference type="HAMAP" id="MF_00719">
    <property type="entry name" value="CobS"/>
    <property type="match status" value="1"/>
</dbReference>
<feature type="transmembrane region" description="Helical" evidence="19">
    <location>
        <begin position="74"/>
        <end position="91"/>
    </location>
</feature>